<dbReference type="Proteomes" id="UP000611762">
    <property type="component" value="Unassembled WGS sequence"/>
</dbReference>
<name>A0A926HZY7_9FIRM</name>
<dbReference type="SUPFAM" id="SSF51445">
    <property type="entry name" value="(Trans)glycosidases"/>
    <property type="match status" value="1"/>
</dbReference>
<dbReference type="Gene3D" id="3.20.20.80">
    <property type="entry name" value="Glycosidases"/>
    <property type="match status" value="1"/>
</dbReference>
<accession>A0A926HZY7</accession>
<keyword evidence="3" id="KW-1185">Reference proteome</keyword>
<evidence type="ECO:0000313" key="2">
    <source>
        <dbReference type="EMBL" id="MBC8541356.1"/>
    </source>
</evidence>
<dbReference type="RefSeq" id="WP_249313403.1">
    <property type="nucleotide sequence ID" value="NZ_JACRSU010000003.1"/>
</dbReference>
<evidence type="ECO:0000313" key="3">
    <source>
        <dbReference type="Proteomes" id="UP000611762"/>
    </source>
</evidence>
<dbReference type="GO" id="GO:0005975">
    <property type="term" value="P:carbohydrate metabolic process"/>
    <property type="evidence" value="ECO:0007669"/>
    <property type="project" value="InterPro"/>
</dbReference>
<reference evidence="2" key="1">
    <citation type="submission" date="2020-08" db="EMBL/GenBank/DDBJ databases">
        <title>Genome public.</title>
        <authorList>
            <person name="Liu C."/>
            <person name="Sun Q."/>
        </authorList>
    </citation>
    <scope>NUCLEOTIDE SEQUENCE</scope>
    <source>
        <strain evidence="2">H8</strain>
    </source>
</reference>
<dbReference type="AlphaFoldDB" id="A0A926HZY7"/>
<dbReference type="SUPFAM" id="SSF51011">
    <property type="entry name" value="Glycosyl hydrolase domain"/>
    <property type="match status" value="1"/>
</dbReference>
<feature type="domain" description="Glycosyl hydrolase family 13 catalytic" evidence="1">
    <location>
        <begin position="11"/>
        <end position="342"/>
    </location>
</feature>
<dbReference type="InterPro" id="IPR013780">
    <property type="entry name" value="Glyco_hydro_b"/>
</dbReference>
<gene>
    <name evidence="2" type="ORF">H8698_10245</name>
</gene>
<dbReference type="EMBL" id="JACRSU010000003">
    <property type="protein sequence ID" value="MBC8541356.1"/>
    <property type="molecule type" value="Genomic_DNA"/>
</dbReference>
<dbReference type="InterPro" id="IPR006047">
    <property type="entry name" value="GH13_cat_dom"/>
</dbReference>
<dbReference type="PANTHER" id="PTHR10357">
    <property type="entry name" value="ALPHA-AMYLASE FAMILY MEMBER"/>
    <property type="match status" value="1"/>
</dbReference>
<protein>
    <recommendedName>
        <fullName evidence="1">Glycosyl hydrolase family 13 catalytic domain-containing protein</fullName>
    </recommendedName>
</protein>
<comment type="caution">
    <text evidence="2">The sequence shown here is derived from an EMBL/GenBank/DDBJ whole genome shotgun (WGS) entry which is preliminary data.</text>
</comment>
<organism evidence="2 3">
    <name type="scientific">Congzhengia minquanensis</name>
    <dbReference type="NCBI Taxonomy" id="2763657"/>
    <lineage>
        <taxon>Bacteria</taxon>
        <taxon>Bacillati</taxon>
        <taxon>Bacillota</taxon>
        <taxon>Clostridia</taxon>
        <taxon>Eubacteriales</taxon>
        <taxon>Oscillospiraceae</taxon>
        <taxon>Congzhengia</taxon>
    </lineage>
</organism>
<evidence type="ECO:0000259" key="1">
    <source>
        <dbReference type="SMART" id="SM00642"/>
    </source>
</evidence>
<dbReference type="Pfam" id="PF00128">
    <property type="entry name" value="Alpha-amylase"/>
    <property type="match status" value="1"/>
</dbReference>
<sequence length="441" mass="50487">MNNKTNAIIYQLALRTFTPEGTLRAAATLLPHIASLGVDILYVCPFFAEEEDTDRITWSERQKKSETNNPKNPYKIADYFNVDPEFGTNEDLKIFVRKAHENSLLVMFDLVYLHCGKSAVFIKEHPDFVIRNEDGTVWIADRWPFARLNYQNAELRKYLLQNMQTLLDEFECDGFRCDVGDSVPLDFWRDSFAKLKERHADLVTLNEGINPEYIQEVFDMGYKYDWNRLMIDIFANDTPAYELKNTYEKEKMQYGENIVNLIRTIDTHDVASDAGLSRNEIIMTSKGVEAALVITNTYDGVSFLWNGYELCDDAENNMFSNRFYGKRSAMNWSKAFTEDGIRRAGFIKEIHRLHHACDAIVNGRIHWVGNSSPKEVVSYVKASDKQQLLIVVNTKNACVNATLNADISNAKTIMQSGLADDSLLNKTLSFKPYGYLIAELG</sequence>
<proteinExistence type="predicted"/>
<dbReference type="SMART" id="SM00642">
    <property type="entry name" value="Aamy"/>
    <property type="match status" value="1"/>
</dbReference>
<dbReference type="InterPro" id="IPR017853">
    <property type="entry name" value="GH"/>
</dbReference>
<dbReference type="Gene3D" id="2.60.40.1180">
    <property type="entry name" value="Golgi alpha-mannosidase II"/>
    <property type="match status" value="1"/>
</dbReference>